<keyword evidence="1" id="KW-1133">Transmembrane helix</keyword>
<feature type="transmembrane region" description="Helical" evidence="1">
    <location>
        <begin position="150"/>
        <end position="170"/>
    </location>
</feature>
<feature type="transmembrane region" description="Helical" evidence="1">
    <location>
        <begin position="359"/>
        <end position="384"/>
    </location>
</feature>
<gene>
    <name evidence="2" type="ORF">ACFFIT_06985</name>
</gene>
<protein>
    <submittedName>
        <fullName evidence="2">DUF4153 domain-containing protein</fullName>
    </submittedName>
</protein>
<sequence>MTTQTIESKELITQKESVEVIRKERYELNLLSKIILLSSMLFCLIITCFWADSYKSFLGWPMTISILIYLCLLNFIGLKQGIKPSLESYFWQINLIIIGLSTFSNTTNELIFFVFLLYFFILFYLPGCHFKTLLFKKTSSFFLLDVYNHFLQAFIKIEIITALYAYLLSFTNFSKLPKSSKAIMIGLLISLFMALMILPMLSNADATYIIEYFIETKLLVLFADVNFFNLVSFSFKIMLSTTFALFMALFLINISSGKKIHQMNMELSGYNFGKFKRLSPLTIFIIFMVLFLLYTIFIFLQVAYLFDSFIGKLPDDFIYSTYARKGFYELCCLTIINVSLILSNAFFMEKLESKVWNVIFKSCYVIISVITILLIIIAFSKMFLYMQVYQLTTKRVLVSVFLLYLAVVWLCFILKQFIVIDIARIVILLGAAILVILSVSHLNIWIEYYNSLPKEHKITTFYFRSSEDL</sequence>
<feature type="transmembrane region" description="Helical" evidence="1">
    <location>
        <begin position="182"/>
        <end position="201"/>
    </location>
</feature>
<keyword evidence="3" id="KW-1185">Reference proteome</keyword>
<feature type="transmembrane region" description="Helical" evidence="1">
    <location>
        <begin position="57"/>
        <end position="76"/>
    </location>
</feature>
<dbReference type="RefSeq" id="WP_385876936.1">
    <property type="nucleotide sequence ID" value="NZ_JBHLXE010000076.1"/>
</dbReference>
<accession>A0ABV6CE49</accession>
<dbReference type="Proteomes" id="UP001589758">
    <property type="component" value="Unassembled WGS sequence"/>
</dbReference>
<dbReference type="Pfam" id="PF13687">
    <property type="entry name" value="DUF4153"/>
    <property type="match status" value="1"/>
</dbReference>
<keyword evidence="1" id="KW-0812">Transmembrane</keyword>
<name>A0ABV6CE49_9GAMM</name>
<dbReference type="EMBL" id="JBHLXE010000076">
    <property type="protein sequence ID" value="MFC0179831.1"/>
    <property type="molecule type" value="Genomic_DNA"/>
</dbReference>
<comment type="caution">
    <text evidence="2">The sequence shown here is derived from an EMBL/GenBank/DDBJ whole genome shotgun (WGS) entry which is preliminary data.</text>
</comment>
<feature type="transmembrane region" description="Helical" evidence="1">
    <location>
        <begin position="278"/>
        <end position="306"/>
    </location>
</feature>
<organism evidence="2 3">
    <name type="scientific">Thorsellia kenyensis</name>
    <dbReference type="NCBI Taxonomy" id="1549888"/>
    <lineage>
        <taxon>Bacteria</taxon>
        <taxon>Pseudomonadati</taxon>
        <taxon>Pseudomonadota</taxon>
        <taxon>Gammaproteobacteria</taxon>
        <taxon>Enterobacterales</taxon>
        <taxon>Thorselliaceae</taxon>
        <taxon>Thorsellia</taxon>
    </lineage>
</organism>
<evidence type="ECO:0000313" key="2">
    <source>
        <dbReference type="EMBL" id="MFC0179831.1"/>
    </source>
</evidence>
<feature type="transmembrane region" description="Helical" evidence="1">
    <location>
        <begin position="110"/>
        <end position="130"/>
    </location>
</feature>
<dbReference type="InterPro" id="IPR025291">
    <property type="entry name" value="DUF4153"/>
</dbReference>
<evidence type="ECO:0000256" key="1">
    <source>
        <dbReference type="SAM" id="Phobius"/>
    </source>
</evidence>
<feature type="transmembrane region" description="Helical" evidence="1">
    <location>
        <begin position="396"/>
        <end position="414"/>
    </location>
</feature>
<evidence type="ECO:0000313" key="3">
    <source>
        <dbReference type="Proteomes" id="UP001589758"/>
    </source>
</evidence>
<feature type="transmembrane region" description="Helical" evidence="1">
    <location>
        <begin position="326"/>
        <end position="347"/>
    </location>
</feature>
<keyword evidence="1" id="KW-0472">Membrane</keyword>
<feature type="transmembrane region" description="Helical" evidence="1">
    <location>
        <begin position="237"/>
        <end position="257"/>
    </location>
</feature>
<feature type="transmembrane region" description="Helical" evidence="1">
    <location>
        <begin position="426"/>
        <end position="446"/>
    </location>
</feature>
<proteinExistence type="predicted"/>
<feature type="transmembrane region" description="Helical" evidence="1">
    <location>
        <begin position="30"/>
        <end position="51"/>
    </location>
</feature>
<reference evidence="2 3" key="1">
    <citation type="submission" date="2024-09" db="EMBL/GenBank/DDBJ databases">
        <authorList>
            <person name="Sun Q."/>
            <person name="Mori K."/>
        </authorList>
    </citation>
    <scope>NUCLEOTIDE SEQUENCE [LARGE SCALE GENOMIC DNA]</scope>
    <source>
        <strain evidence="2 3">CCM 8545</strain>
    </source>
</reference>